<reference evidence="6 7" key="1">
    <citation type="journal article" date="2014" name="Appl. Environ. Microbiol.">
        <title>Genomic features of a bumble bee symbiont reflect its host environment.</title>
        <authorList>
            <person name="Martinson V.G."/>
            <person name="Magoc T."/>
            <person name="Koch H."/>
            <person name="Salzberg S.L."/>
            <person name="Moran N.A."/>
        </authorList>
    </citation>
    <scope>NUCLEOTIDE SEQUENCE [LARGE SCALE GENOMIC DNA]</scope>
    <source>
        <strain evidence="6 7">Bimp</strain>
    </source>
</reference>
<feature type="transmembrane region" description="Helical" evidence="5">
    <location>
        <begin position="84"/>
        <end position="102"/>
    </location>
</feature>
<evidence type="ECO:0000256" key="5">
    <source>
        <dbReference type="HAMAP-Rule" id="MF_01874"/>
    </source>
</evidence>
<feature type="transmembrane region" description="Helical" evidence="5">
    <location>
        <begin position="6"/>
        <end position="36"/>
    </location>
</feature>
<dbReference type="PANTHER" id="PTHR38452:SF1">
    <property type="entry name" value="UPF0756 MEMBRANE PROTEIN YEAL"/>
    <property type="match status" value="1"/>
</dbReference>
<dbReference type="Pfam" id="PF04284">
    <property type="entry name" value="DUF441"/>
    <property type="match status" value="1"/>
</dbReference>
<gene>
    <name evidence="6" type="ORF">O970_02155</name>
</gene>
<evidence type="ECO:0000256" key="1">
    <source>
        <dbReference type="ARBA" id="ARBA00022475"/>
    </source>
</evidence>
<keyword evidence="7" id="KW-1185">Reference proteome</keyword>
<sequence>MAQMDLTFIVVLILAALCYFTHNYTVTWAVLLLFVLKVTPLSQFFPQLNKYGITIGIVILTAAMLVPLANGSISLQELLKSFNSWKSLCAILVGVFVSWLGMRGVTLMENNTTIVNGLIVGTLIGVGFFKGIPVGPLIAAGMVSLIVGKA</sequence>
<dbReference type="EMBL" id="AWGA01000020">
    <property type="protein sequence ID" value="TEA27760.1"/>
    <property type="molecule type" value="Genomic_DNA"/>
</dbReference>
<comment type="caution">
    <text evidence="6">The sequence shown here is derived from an EMBL/GenBank/DDBJ whole genome shotgun (WGS) entry which is preliminary data.</text>
</comment>
<keyword evidence="4 5" id="KW-0472">Membrane</keyword>
<comment type="subcellular location">
    <subcellularLocation>
        <location evidence="5">Cell membrane</location>
        <topology evidence="5">Multi-pass membrane protein</topology>
    </subcellularLocation>
</comment>
<evidence type="ECO:0000313" key="6">
    <source>
        <dbReference type="EMBL" id="TEA27760.1"/>
    </source>
</evidence>
<dbReference type="InterPro" id="IPR007382">
    <property type="entry name" value="UPF0756_TM"/>
</dbReference>
<organism evidence="6 7">
    <name type="scientific">Candidatus Schmidhempelia bombi str. Bimp</name>
    <dbReference type="NCBI Taxonomy" id="1387197"/>
    <lineage>
        <taxon>Bacteria</taxon>
        <taxon>Pseudomonadati</taxon>
        <taxon>Pseudomonadota</taxon>
        <taxon>Gammaproteobacteria</taxon>
        <taxon>Orbales</taxon>
        <taxon>Orbaceae</taxon>
        <taxon>Candidatus Schmidhempelia</taxon>
    </lineage>
</organism>
<protein>
    <recommendedName>
        <fullName evidence="5">UPF0756 membrane protein O970_02155</fullName>
    </recommendedName>
</protein>
<keyword evidence="3 5" id="KW-1133">Transmembrane helix</keyword>
<evidence type="ECO:0000256" key="4">
    <source>
        <dbReference type="ARBA" id="ARBA00023136"/>
    </source>
</evidence>
<dbReference type="AlphaFoldDB" id="A0AB94IE68"/>
<feature type="transmembrane region" description="Helical" evidence="5">
    <location>
        <begin position="114"/>
        <end position="147"/>
    </location>
</feature>
<dbReference type="Proteomes" id="UP000506160">
    <property type="component" value="Unassembled WGS sequence"/>
</dbReference>
<dbReference type="PANTHER" id="PTHR38452">
    <property type="entry name" value="UPF0756 MEMBRANE PROTEIN YEAL"/>
    <property type="match status" value="1"/>
</dbReference>
<dbReference type="GO" id="GO:0005886">
    <property type="term" value="C:plasma membrane"/>
    <property type="evidence" value="ECO:0007669"/>
    <property type="project" value="UniProtKB-SubCell"/>
</dbReference>
<keyword evidence="2 5" id="KW-0812">Transmembrane</keyword>
<evidence type="ECO:0000256" key="2">
    <source>
        <dbReference type="ARBA" id="ARBA00022692"/>
    </source>
</evidence>
<evidence type="ECO:0000313" key="7">
    <source>
        <dbReference type="Proteomes" id="UP000506160"/>
    </source>
</evidence>
<accession>A0AB94IE68</accession>
<dbReference type="HAMAP" id="MF_01874">
    <property type="entry name" value="UPF0756"/>
    <property type="match status" value="1"/>
</dbReference>
<feature type="transmembrane region" description="Helical" evidence="5">
    <location>
        <begin position="48"/>
        <end position="69"/>
    </location>
</feature>
<evidence type="ECO:0000256" key="3">
    <source>
        <dbReference type="ARBA" id="ARBA00022989"/>
    </source>
</evidence>
<keyword evidence="1 5" id="KW-1003">Cell membrane</keyword>
<proteinExistence type="inferred from homology"/>
<dbReference type="RefSeq" id="WP_024495545.1">
    <property type="nucleotide sequence ID" value="NZ_AWGA01000020.1"/>
</dbReference>
<name>A0AB94IE68_9GAMM</name>
<comment type="similarity">
    <text evidence="5">Belongs to the UPF0756 family.</text>
</comment>